<dbReference type="InterPro" id="IPR035069">
    <property type="entry name" value="TTHA1013/TTHA0281-like"/>
</dbReference>
<sequence>MKQQLLLTTKIWKSGKRYVAYNPELEVASQGKTKAQAELRLKEAVVLFLETAKKVGTLPEVLRDAGFVLKNKRVQWPNVSFATLEVSV</sequence>
<gene>
    <name evidence="1" type="ORF">COX26_00145</name>
</gene>
<dbReference type="Proteomes" id="UP000228812">
    <property type="component" value="Unassembled WGS sequence"/>
</dbReference>
<comment type="caution">
    <text evidence="1">The sequence shown here is derived from an EMBL/GenBank/DDBJ whole genome shotgun (WGS) entry which is preliminary data.</text>
</comment>
<dbReference type="AlphaFoldDB" id="A0A2G9ZAH1"/>
<proteinExistence type="predicted"/>
<dbReference type="SUPFAM" id="SSF143100">
    <property type="entry name" value="TTHA1013/TTHA0281-like"/>
    <property type="match status" value="1"/>
</dbReference>
<dbReference type="Gene3D" id="3.30.160.250">
    <property type="match status" value="1"/>
</dbReference>
<accession>A0A2G9ZAH1</accession>
<dbReference type="EMBL" id="PCRZ01000002">
    <property type="protein sequence ID" value="PIP30172.1"/>
    <property type="molecule type" value="Genomic_DNA"/>
</dbReference>
<reference evidence="1 2" key="1">
    <citation type="submission" date="2017-09" db="EMBL/GenBank/DDBJ databases">
        <title>Depth-based differentiation of microbial function through sediment-hosted aquifers and enrichment of novel symbionts in the deep terrestrial subsurface.</title>
        <authorList>
            <person name="Probst A.J."/>
            <person name="Ladd B."/>
            <person name="Jarett J.K."/>
            <person name="Geller-Mcgrath D.E."/>
            <person name="Sieber C.M."/>
            <person name="Emerson J.B."/>
            <person name="Anantharaman K."/>
            <person name="Thomas B.C."/>
            <person name="Malmstrom R."/>
            <person name="Stieglmeier M."/>
            <person name="Klingl A."/>
            <person name="Woyke T."/>
            <person name="Ryan C.M."/>
            <person name="Banfield J.F."/>
        </authorList>
    </citation>
    <scope>NUCLEOTIDE SEQUENCE [LARGE SCALE GENOMIC DNA]</scope>
    <source>
        <strain evidence="1">CG23_combo_of_CG06-09_8_20_14_all_54_14</strain>
    </source>
</reference>
<evidence type="ECO:0000313" key="2">
    <source>
        <dbReference type="Proteomes" id="UP000228812"/>
    </source>
</evidence>
<name>A0A2G9ZAH1_9BACT</name>
<evidence type="ECO:0008006" key="3">
    <source>
        <dbReference type="Google" id="ProtNLM"/>
    </source>
</evidence>
<evidence type="ECO:0000313" key="1">
    <source>
        <dbReference type="EMBL" id="PIP30172.1"/>
    </source>
</evidence>
<protein>
    <recommendedName>
        <fullName evidence="3">HicB family protein</fullName>
    </recommendedName>
</protein>
<organism evidence="1 2">
    <name type="scientific">Candidatus Jorgensenbacteria bacterium CG23_combo_of_CG06-09_8_20_14_all_54_14</name>
    <dbReference type="NCBI Taxonomy" id="1974595"/>
    <lineage>
        <taxon>Bacteria</taxon>
        <taxon>Candidatus Joergenseniibacteriota</taxon>
    </lineage>
</organism>